<evidence type="ECO:0000313" key="3">
    <source>
        <dbReference type="Proteomes" id="UP000054495"/>
    </source>
</evidence>
<feature type="signal peptide" evidence="1">
    <location>
        <begin position="1"/>
        <end position="22"/>
    </location>
</feature>
<feature type="chain" id="PRO_5002307257" evidence="1">
    <location>
        <begin position="23"/>
        <end position="84"/>
    </location>
</feature>
<proteinExistence type="predicted"/>
<sequence length="84" mass="9057">MSFNFDSTLLMISLPFLTLVDSLELPAITICPKVPDAFNSTGLLADIQVSLPGIDDVTAIDLVNGFPSDSKFSYTVFYALQPSP</sequence>
<evidence type="ECO:0000256" key="1">
    <source>
        <dbReference type="SAM" id="SignalP"/>
    </source>
</evidence>
<gene>
    <name evidence="2" type="ORF">ANCCEY_08453</name>
</gene>
<keyword evidence="3" id="KW-1185">Reference proteome</keyword>
<keyword evidence="1" id="KW-0732">Signal</keyword>
<protein>
    <submittedName>
        <fullName evidence="2">Uncharacterized protein</fullName>
    </submittedName>
</protein>
<accession>A0A0D6LK50</accession>
<organism evidence="2 3">
    <name type="scientific">Ancylostoma ceylanicum</name>
    <dbReference type="NCBI Taxonomy" id="53326"/>
    <lineage>
        <taxon>Eukaryota</taxon>
        <taxon>Metazoa</taxon>
        <taxon>Ecdysozoa</taxon>
        <taxon>Nematoda</taxon>
        <taxon>Chromadorea</taxon>
        <taxon>Rhabditida</taxon>
        <taxon>Rhabditina</taxon>
        <taxon>Rhabditomorpha</taxon>
        <taxon>Strongyloidea</taxon>
        <taxon>Ancylostomatidae</taxon>
        <taxon>Ancylostomatinae</taxon>
        <taxon>Ancylostoma</taxon>
    </lineage>
</organism>
<evidence type="ECO:0000313" key="2">
    <source>
        <dbReference type="EMBL" id="EPB72450.1"/>
    </source>
</evidence>
<name>A0A0D6LK50_9BILA</name>
<dbReference type="EMBL" id="KE125046">
    <property type="protein sequence ID" value="EPB72450.1"/>
    <property type="molecule type" value="Genomic_DNA"/>
</dbReference>
<reference evidence="2 3" key="1">
    <citation type="submission" date="2013-05" db="EMBL/GenBank/DDBJ databases">
        <title>Draft genome of the parasitic nematode Anyclostoma ceylanicum.</title>
        <authorList>
            <person name="Mitreva M."/>
        </authorList>
    </citation>
    <scope>NUCLEOTIDE SEQUENCE [LARGE SCALE GENOMIC DNA]</scope>
</reference>
<dbReference type="AlphaFoldDB" id="A0A0D6LK50"/>
<dbReference type="Proteomes" id="UP000054495">
    <property type="component" value="Unassembled WGS sequence"/>
</dbReference>